<dbReference type="Proteomes" id="UP001221208">
    <property type="component" value="Unassembled WGS sequence"/>
</dbReference>
<evidence type="ECO:0000256" key="1">
    <source>
        <dbReference type="SAM" id="Phobius"/>
    </source>
</evidence>
<organism evidence="2 3">
    <name type="scientific">Janthinobacterium fluminis</name>
    <dbReference type="NCBI Taxonomy" id="2987524"/>
    <lineage>
        <taxon>Bacteria</taxon>
        <taxon>Pseudomonadati</taxon>
        <taxon>Pseudomonadota</taxon>
        <taxon>Betaproteobacteria</taxon>
        <taxon>Burkholderiales</taxon>
        <taxon>Oxalobacteraceae</taxon>
        <taxon>Janthinobacterium</taxon>
    </lineage>
</organism>
<sequence length="263" mass="28144">MSKLEFIDALRRALAGLPPETVAKTLAYYEQRYIDGLAAGRSEREIGDDLGEPKKIALTLRANSHLSAFELKRNPANLLRMLVSALGLGIFNLFMVVPAMVYAALLGAVYVAALTFYIGGIAITAGGLAGANELVLDGPLRHLFVNGNNGGDGAPMQTRIAIGESIIQIYQEPAAGNTADQADGETAAASTSQVIKRAEAFALGGLHVSTDQDRDSRSTQTMFGMAMLLFGIALFLISLTATRYTLLGIKRYIEMNFTLLKGR</sequence>
<dbReference type="EMBL" id="JAQQXR010000001">
    <property type="protein sequence ID" value="MDC8756714.1"/>
    <property type="molecule type" value="Genomic_DNA"/>
</dbReference>
<protein>
    <submittedName>
        <fullName evidence="2">DUF1700 domain-containing protein</fullName>
    </submittedName>
</protein>
<feature type="transmembrane region" description="Helical" evidence="1">
    <location>
        <begin position="109"/>
        <end position="131"/>
    </location>
</feature>
<dbReference type="Pfam" id="PF22564">
    <property type="entry name" value="HAAS"/>
    <property type="match status" value="1"/>
</dbReference>
<feature type="transmembrane region" description="Helical" evidence="1">
    <location>
        <begin position="222"/>
        <end position="241"/>
    </location>
</feature>
<dbReference type="RefSeq" id="WP_273669350.1">
    <property type="nucleotide sequence ID" value="NZ_JAQQXR010000001.1"/>
</dbReference>
<keyword evidence="1" id="KW-0472">Membrane</keyword>
<comment type="caution">
    <text evidence="2">The sequence shown here is derived from an EMBL/GenBank/DDBJ whole genome shotgun (WGS) entry which is preliminary data.</text>
</comment>
<proteinExistence type="predicted"/>
<accession>A0ABT5JVG4</accession>
<reference evidence="2 3" key="1">
    <citation type="submission" date="2022-10" db="EMBL/GenBank/DDBJ databases">
        <title>Janthinobacterium sp. hw3 Genome sequencing.</title>
        <authorList>
            <person name="Park S."/>
        </authorList>
    </citation>
    <scope>NUCLEOTIDE SEQUENCE [LARGE SCALE GENOMIC DNA]</scope>
    <source>
        <strain evidence="3">hw3</strain>
    </source>
</reference>
<keyword evidence="1" id="KW-1133">Transmembrane helix</keyword>
<name>A0ABT5JVG4_9BURK</name>
<gene>
    <name evidence="2" type="ORF">OIK44_03815</name>
</gene>
<evidence type="ECO:0000313" key="3">
    <source>
        <dbReference type="Proteomes" id="UP001221208"/>
    </source>
</evidence>
<keyword evidence="3" id="KW-1185">Reference proteome</keyword>
<keyword evidence="1" id="KW-0812">Transmembrane</keyword>
<evidence type="ECO:0000313" key="2">
    <source>
        <dbReference type="EMBL" id="MDC8756714.1"/>
    </source>
</evidence>
<feature type="transmembrane region" description="Helical" evidence="1">
    <location>
        <begin position="81"/>
        <end position="103"/>
    </location>
</feature>